<gene>
    <name evidence="8" type="ORF">DdX_08503</name>
</gene>
<protein>
    <submittedName>
        <fullName evidence="8">Trypsin domain-containing protein</fullName>
    </submittedName>
</protein>
<evidence type="ECO:0000256" key="6">
    <source>
        <dbReference type="SAM" id="SignalP"/>
    </source>
</evidence>
<reference evidence="8" key="1">
    <citation type="submission" date="2022-01" db="EMBL/GenBank/DDBJ databases">
        <title>Genome Sequence Resource for Two Populations of Ditylenchus destructor, the Migratory Endoparasitic Phytonematode.</title>
        <authorList>
            <person name="Zhang H."/>
            <person name="Lin R."/>
            <person name="Xie B."/>
        </authorList>
    </citation>
    <scope>NUCLEOTIDE SEQUENCE</scope>
    <source>
        <strain evidence="8">BazhouSP</strain>
    </source>
</reference>
<dbReference type="Gene3D" id="2.40.10.10">
    <property type="entry name" value="Trypsin-like serine proteases"/>
    <property type="match status" value="1"/>
</dbReference>
<accession>A0AAD4R3Y5</accession>
<evidence type="ECO:0000256" key="4">
    <source>
        <dbReference type="ARBA" id="ARBA00022825"/>
    </source>
</evidence>
<dbReference type="PRINTS" id="PR00722">
    <property type="entry name" value="CHYMOTRYPSIN"/>
</dbReference>
<evidence type="ECO:0000256" key="2">
    <source>
        <dbReference type="ARBA" id="ARBA00022670"/>
    </source>
</evidence>
<keyword evidence="9" id="KW-1185">Reference proteome</keyword>
<evidence type="ECO:0000256" key="5">
    <source>
        <dbReference type="ARBA" id="ARBA00023157"/>
    </source>
</evidence>
<evidence type="ECO:0000313" key="9">
    <source>
        <dbReference type="Proteomes" id="UP001201812"/>
    </source>
</evidence>
<dbReference type="InterPro" id="IPR001254">
    <property type="entry name" value="Trypsin_dom"/>
</dbReference>
<dbReference type="InterPro" id="IPR009003">
    <property type="entry name" value="Peptidase_S1_PA"/>
</dbReference>
<dbReference type="SUPFAM" id="SSF50494">
    <property type="entry name" value="Trypsin-like serine proteases"/>
    <property type="match status" value="1"/>
</dbReference>
<comment type="caution">
    <text evidence="8">The sequence shown here is derived from an EMBL/GenBank/DDBJ whole genome shotgun (WGS) entry which is preliminary data.</text>
</comment>
<comment type="similarity">
    <text evidence="1">Belongs to the peptidase S1 family.</text>
</comment>
<organism evidence="8 9">
    <name type="scientific">Ditylenchus destructor</name>
    <dbReference type="NCBI Taxonomy" id="166010"/>
    <lineage>
        <taxon>Eukaryota</taxon>
        <taxon>Metazoa</taxon>
        <taxon>Ecdysozoa</taxon>
        <taxon>Nematoda</taxon>
        <taxon>Chromadorea</taxon>
        <taxon>Rhabditida</taxon>
        <taxon>Tylenchina</taxon>
        <taxon>Tylenchomorpha</taxon>
        <taxon>Sphaerularioidea</taxon>
        <taxon>Anguinidae</taxon>
        <taxon>Anguininae</taxon>
        <taxon>Ditylenchus</taxon>
    </lineage>
</organism>
<dbReference type="AlphaFoldDB" id="A0AAD4R3Y5"/>
<evidence type="ECO:0000259" key="7">
    <source>
        <dbReference type="PROSITE" id="PS50240"/>
    </source>
</evidence>
<dbReference type="PROSITE" id="PS50240">
    <property type="entry name" value="TRYPSIN_DOM"/>
    <property type="match status" value="1"/>
</dbReference>
<dbReference type="PANTHER" id="PTHR24276">
    <property type="entry name" value="POLYSERASE-RELATED"/>
    <property type="match status" value="1"/>
</dbReference>
<keyword evidence="3" id="KW-0378">Hydrolase</keyword>
<dbReference type="InterPro" id="IPR001314">
    <property type="entry name" value="Peptidase_S1A"/>
</dbReference>
<feature type="chain" id="PRO_5042248576" evidence="6">
    <location>
        <begin position="23"/>
        <end position="356"/>
    </location>
</feature>
<evidence type="ECO:0000313" key="8">
    <source>
        <dbReference type="EMBL" id="KAI1714408.1"/>
    </source>
</evidence>
<name>A0AAD4R3Y5_9BILA</name>
<evidence type="ECO:0000256" key="3">
    <source>
        <dbReference type="ARBA" id="ARBA00022801"/>
    </source>
</evidence>
<sequence length="356" mass="39471">MRLFLLFLSFVLAIAHFPIVLGSSYKFRAVDHSYNLNLQKHCANPQFLSGEDPEKKIMHGVPVPKGKYPWAVALNTTWSDGRAATWCGGTLISSRHVLTARHCFETEPGQPRPYVSLMVGGVCYAKGEHCKEVDMRSVEIEFAAFEPKVEDGGDESLKLQNHAHDLAIVQLKEDLKHFAGGNPEFKDTRPACIAPQHDKLPKEMHVYGWGVTEKSKTGAKHLMEVNLPVLDIENDPLAKKPEFEGYYHNICTSPKLYCLHSPEPGSKKDGAGGDSGTGIAGRRGHLAVLYGSTIAGVGDWQLNIATRVQQQAYDICYYTGVCTEKAWAGHVDAKKVKIKLRAFFDPNQPKNIVDEE</sequence>
<keyword evidence="4" id="KW-0720">Serine protease</keyword>
<dbReference type="SMART" id="SM00020">
    <property type="entry name" value="Tryp_SPc"/>
    <property type="match status" value="1"/>
</dbReference>
<dbReference type="EMBL" id="JAKKPZ010000013">
    <property type="protein sequence ID" value="KAI1714408.1"/>
    <property type="molecule type" value="Genomic_DNA"/>
</dbReference>
<dbReference type="Proteomes" id="UP001201812">
    <property type="component" value="Unassembled WGS sequence"/>
</dbReference>
<feature type="domain" description="Peptidase S1" evidence="7">
    <location>
        <begin position="57"/>
        <end position="333"/>
    </location>
</feature>
<dbReference type="PANTHER" id="PTHR24276:SF98">
    <property type="entry name" value="FI18310P1-RELATED"/>
    <property type="match status" value="1"/>
</dbReference>
<dbReference type="GO" id="GO:0006508">
    <property type="term" value="P:proteolysis"/>
    <property type="evidence" value="ECO:0007669"/>
    <property type="project" value="UniProtKB-KW"/>
</dbReference>
<dbReference type="Pfam" id="PF00089">
    <property type="entry name" value="Trypsin"/>
    <property type="match status" value="1"/>
</dbReference>
<keyword evidence="5" id="KW-1015">Disulfide bond</keyword>
<keyword evidence="6" id="KW-0732">Signal</keyword>
<keyword evidence="2" id="KW-0645">Protease</keyword>
<feature type="signal peptide" evidence="6">
    <location>
        <begin position="1"/>
        <end position="22"/>
    </location>
</feature>
<dbReference type="InterPro" id="IPR043504">
    <property type="entry name" value="Peptidase_S1_PA_chymotrypsin"/>
</dbReference>
<dbReference type="InterPro" id="IPR050430">
    <property type="entry name" value="Peptidase_S1"/>
</dbReference>
<dbReference type="GO" id="GO:0004252">
    <property type="term" value="F:serine-type endopeptidase activity"/>
    <property type="evidence" value="ECO:0007669"/>
    <property type="project" value="InterPro"/>
</dbReference>
<evidence type="ECO:0000256" key="1">
    <source>
        <dbReference type="ARBA" id="ARBA00007664"/>
    </source>
</evidence>
<proteinExistence type="inferred from homology"/>